<sequence length="129" mass="14706">MSEFEAAMRADTYGMSEFEAAMRADTYGGKTPQETLDMFVDALKKGDVELASRYFVLNGPLSRGEWKTEIEKRKEEIIGVAIRAVPTPKQEKSETTFWFSVYDQQNKETQQLIEMSFNSSAGVWKIESL</sequence>
<accession>A0A2G9ZA92</accession>
<gene>
    <name evidence="1" type="ORF">COX26_00650</name>
</gene>
<name>A0A2G9ZA92_9BACT</name>
<dbReference type="AlphaFoldDB" id="A0A2G9ZA92"/>
<reference evidence="1 2" key="1">
    <citation type="submission" date="2017-09" db="EMBL/GenBank/DDBJ databases">
        <title>Depth-based differentiation of microbial function through sediment-hosted aquifers and enrichment of novel symbionts in the deep terrestrial subsurface.</title>
        <authorList>
            <person name="Probst A.J."/>
            <person name="Ladd B."/>
            <person name="Jarett J.K."/>
            <person name="Geller-Mcgrath D.E."/>
            <person name="Sieber C.M."/>
            <person name="Emerson J.B."/>
            <person name="Anantharaman K."/>
            <person name="Thomas B.C."/>
            <person name="Malmstrom R."/>
            <person name="Stieglmeier M."/>
            <person name="Klingl A."/>
            <person name="Woyke T."/>
            <person name="Ryan C.M."/>
            <person name="Banfield J.F."/>
        </authorList>
    </citation>
    <scope>NUCLEOTIDE SEQUENCE [LARGE SCALE GENOMIC DNA]</scope>
    <source>
        <strain evidence="1">CG23_combo_of_CG06-09_8_20_14_all_54_14</strain>
    </source>
</reference>
<dbReference type="Proteomes" id="UP000228812">
    <property type="component" value="Unassembled WGS sequence"/>
</dbReference>
<evidence type="ECO:0000313" key="2">
    <source>
        <dbReference type="Proteomes" id="UP000228812"/>
    </source>
</evidence>
<evidence type="ECO:0008006" key="3">
    <source>
        <dbReference type="Google" id="ProtNLM"/>
    </source>
</evidence>
<comment type="caution">
    <text evidence="1">The sequence shown here is derived from an EMBL/GenBank/DDBJ whole genome shotgun (WGS) entry which is preliminary data.</text>
</comment>
<evidence type="ECO:0000313" key="1">
    <source>
        <dbReference type="EMBL" id="PIP30073.1"/>
    </source>
</evidence>
<proteinExistence type="predicted"/>
<protein>
    <recommendedName>
        <fullName evidence="3">DUF4878 domain-containing protein</fullName>
    </recommendedName>
</protein>
<dbReference type="EMBL" id="PCRZ01000013">
    <property type="protein sequence ID" value="PIP30073.1"/>
    <property type="molecule type" value="Genomic_DNA"/>
</dbReference>
<organism evidence="1 2">
    <name type="scientific">Candidatus Jorgensenbacteria bacterium CG23_combo_of_CG06-09_8_20_14_all_54_14</name>
    <dbReference type="NCBI Taxonomy" id="1974595"/>
    <lineage>
        <taxon>Bacteria</taxon>
        <taxon>Candidatus Joergenseniibacteriota</taxon>
    </lineage>
</organism>